<evidence type="ECO:0000313" key="2">
    <source>
        <dbReference type="EMBL" id="PFG72553.1"/>
    </source>
</evidence>
<dbReference type="Gene3D" id="3.30.1050.10">
    <property type="entry name" value="SCP2 sterol-binding domain"/>
    <property type="match status" value="1"/>
</dbReference>
<dbReference type="Proteomes" id="UP000221580">
    <property type="component" value="Unassembled WGS sequence"/>
</dbReference>
<dbReference type="InterPro" id="IPR003033">
    <property type="entry name" value="SCP2_sterol-bd_dom"/>
</dbReference>
<sequence>MLKFKFLLWALTKLLQRAIKKNPGCAKFVNGKSLVFQIRTEDGVGRYFTVANGKIKSAAGLTQKPAFTLSFRNTERGFAILSAKDSKDEFLTGLRTGDLKISGDFVEVMWFQGLTEYLQPAKDPAQVFSRRLASCGCRSSRFGRRGAAWRAGC</sequence>
<evidence type="ECO:0000313" key="3">
    <source>
        <dbReference type="Proteomes" id="UP000221580"/>
    </source>
</evidence>
<dbReference type="EMBL" id="PDJN01000001">
    <property type="protein sequence ID" value="PFG72553.1"/>
    <property type="molecule type" value="Genomic_DNA"/>
</dbReference>
<gene>
    <name evidence="2" type="ORF">DM05_2945</name>
</gene>
<dbReference type="AlphaFoldDB" id="A0A7Z1GWP3"/>
<reference evidence="2 3" key="1">
    <citation type="submission" date="2017-09" db="EMBL/GenBank/DDBJ databases">
        <authorList>
            <person name="DeBolt S."/>
            <person name="Huntemann M."/>
            <person name="Clum A."/>
            <person name="Pillay M."/>
            <person name="Palaniappan K."/>
            <person name="Varghese N."/>
            <person name="Mikhailova N."/>
            <person name="Stamatis D."/>
            <person name="Reddy T."/>
            <person name="Daum C."/>
            <person name="Shapiro N."/>
            <person name="Ivanova N."/>
            <person name="Kyrpides N."/>
            <person name="Woyke T."/>
        </authorList>
    </citation>
    <scope>NUCLEOTIDE SEQUENCE [LARGE SCALE GENOMIC DNA]</scope>
    <source>
        <strain evidence="2 3">A2-S9</strain>
    </source>
</reference>
<reference evidence="2 3" key="2">
    <citation type="submission" date="2017-10" db="EMBL/GenBank/DDBJ databases">
        <title>Bacterial endophytes that colonize and modify switchgrass growth.</title>
        <authorList>
            <person name="Debolt S."/>
        </authorList>
    </citation>
    <scope>NUCLEOTIDE SEQUENCE [LARGE SCALE GENOMIC DNA]</scope>
    <source>
        <strain evidence="2 3">A2-S9</strain>
    </source>
</reference>
<protein>
    <submittedName>
        <fullName evidence="2">SCP-2 sterol transfer family protein</fullName>
    </submittedName>
</protein>
<evidence type="ECO:0000259" key="1">
    <source>
        <dbReference type="Pfam" id="PF02036"/>
    </source>
</evidence>
<dbReference type="RefSeq" id="WP_227432272.1">
    <property type="nucleotide sequence ID" value="NZ_PDJN01000001.1"/>
</dbReference>
<dbReference type="InterPro" id="IPR036527">
    <property type="entry name" value="SCP2_sterol-bd_dom_sf"/>
</dbReference>
<comment type="caution">
    <text evidence="2">The sequence shown here is derived from an EMBL/GenBank/DDBJ whole genome shotgun (WGS) entry which is preliminary data.</text>
</comment>
<feature type="domain" description="SCP2" evidence="1">
    <location>
        <begin position="13"/>
        <end position="114"/>
    </location>
</feature>
<dbReference type="Pfam" id="PF02036">
    <property type="entry name" value="SCP2"/>
    <property type="match status" value="1"/>
</dbReference>
<organism evidence="2 3">
    <name type="scientific">Pseudomonas poae</name>
    <dbReference type="NCBI Taxonomy" id="200451"/>
    <lineage>
        <taxon>Bacteria</taxon>
        <taxon>Pseudomonadati</taxon>
        <taxon>Pseudomonadota</taxon>
        <taxon>Gammaproteobacteria</taxon>
        <taxon>Pseudomonadales</taxon>
        <taxon>Pseudomonadaceae</taxon>
        <taxon>Pseudomonas</taxon>
    </lineage>
</organism>
<proteinExistence type="predicted"/>
<accession>A0A7Z1GWP3</accession>
<name>A0A7Z1GWP3_9PSED</name>